<protein>
    <submittedName>
        <fullName evidence="2">Uncharacterized protein</fullName>
    </submittedName>
</protein>
<proteinExistence type="predicted"/>
<dbReference type="AlphaFoldDB" id="A0A0A9F1W2"/>
<reference evidence="2" key="1">
    <citation type="submission" date="2014-09" db="EMBL/GenBank/DDBJ databases">
        <authorList>
            <person name="Magalhaes I.L.F."/>
            <person name="Oliveira U."/>
            <person name="Santos F.R."/>
            <person name="Vidigal T.H.D.A."/>
            <person name="Brescovit A.D."/>
            <person name="Santos A.J."/>
        </authorList>
    </citation>
    <scope>NUCLEOTIDE SEQUENCE</scope>
    <source>
        <tissue evidence="2">Shoot tissue taken approximately 20 cm above the soil surface</tissue>
    </source>
</reference>
<dbReference type="EMBL" id="GBRH01191564">
    <property type="protein sequence ID" value="JAE06332.1"/>
    <property type="molecule type" value="Transcribed_RNA"/>
</dbReference>
<sequence>MGAPAIRGPRTRFVWTGTQFGVEELDLGRCNLNPWKGNSTCGRDSSIRGRGTGFLGGRAQSEEEELDLCEDKRDPSRDL</sequence>
<evidence type="ECO:0000313" key="2">
    <source>
        <dbReference type="EMBL" id="JAE06332.1"/>
    </source>
</evidence>
<evidence type="ECO:0000256" key="1">
    <source>
        <dbReference type="SAM" id="MobiDB-lite"/>
    </source>
</evidence>
<accession>A0A0A9F1W2</accession>
<feature type="region of interest" description="Disordered" evidence="1">
    <location>
        <begin position="43"/>
        <end position="79"/>
    </location>
</feature>
<feature type="compositionally biased region" description="Basic and acidic residues" evidence="1">
    <location>
        <begin position="69"/>
        <end position="79"/>
    </location>
</feature>
<organism evidence="2">
    <name type="scientific">Arundo donax</name>
    <name type="common">Giant reed</name>
    <name type="synonym">Donax arundinaceus</name>
    <dbReference type="NCBI Taxonomy" id="35708"/>
    <lineage>
        <taxon>Eukaryota</taxon>
        <taxon>Viridiplantae</taxon>
        <taxon>Streptophyta</taxon>
        <taxon>Embryophyta</taxon>
        <taxon>Tracheophyta</taxon>
        <taxon>Spermatophyta</taxon>
        <taxon>Magnoliopsida</taxon>
        <taxon>Liliopsida</taxon>
        <taxon>Poales</taxon>
        <taxon>Poaceae</taxon>
        <taxon>PACMAD clade</taxon>
        <taxon>Arundinoideae</taxon>
        <taxon>Arundineae</taxon>
        <taxon>Arundo</taxon>
    </lineage>
</organism>
<reference evidence="2" key="2">
    <citation type="journal article" date="2015" name="Data Brief">
        <title>Shoot transcriptome of the giant reed, Arundo donax.</title>
        <authorList>
            <person name="Barrero R.A."/>
            <person name="Guerrero F.D."/>
            <person name="Moolhuijzen P."/>
            <person name="Goolsby J.A."/>
            <person name="Tidwell J."/>
            <person name="Bellgard S.E."/>
            <person name="Bellgard M.I."/>
        </authorList>
    </citation>
    <scope>NUCLEOTIDE SEQUENCE</scope>
    <source>
        <tissue evidence="2">Shoot tissue taken approximately 20 cm above the soil surface</tissue>
    </source>
</reference>
<name>A0A0A9F1W2_ARUDO</name>